<dbReference type="EMBL" id="BPVZ01000156">
    <property type="protein sequence ID" value="GKV42244.1"/>
    <property type="molecule type" value="Genomic_DNA"/>
</dbReference>
<feature type="region of interest" description="Disordered" evidence="1">
    <location>
        <begin position="1"/>
        <end position="29"/>
    </location>
</feature>
<evidence type="ECO:0000256" key="1">
    <source>
        <dbReference type="SAM" id="MobiDB-lite"/>
    </source>
</evidence>
<dbReference type="AlphaFoldDB" id="A0AAV5LXJ1"/>
<organism evidence="2 3">
    <name type="scientific">Rubroshorea leprosula</name>
    <dbReference type="NCBI Taxonomy" id="152421"/>
    <lineage>
        <taxon>Eukaryota</taxon>
        <taxon>Viridiplantae</taxon>
        <taxon>Streptophyta</taxon>
        <taxon>Embryophyta</taxon>
        <taxon>Tracheophyta</taxon>
        <taxon>Spermatophyta</taxon>
        <taxon>Magnoliopsida</taxon>
        <taxon>eudicotyledons</taxon>
        <taxon>Gunneridae</taxon>
        <taxon>Pentapetalae</taxon>
        <taxon>rosids</taxon>
        <taxon>malvids</taxon>
        <taxon>Malvales</taxon>
        <taxon>Dipterocarpaceae</taxon>
        <taxon>Rubroshorea</taxon>
    </lineage>
</organism>
<evidence type="ECO:0000313" key="3">
    <source>
        <dbReference type="Proteomes" id="UP001054252"/>
    </source>
</evidence>
<name>A0AAV5LXJ1_9ROSI</name>
<protein>
    <submittedName>
        <fullName evidence="2">Uncharacterized protein</fullName>
    </submittedName>
</protein>
<gene>
    <name evidence="2" type="ORF">SLEP1_g49672</name>
</gene>
<keyword evidence="3" id="KW-1185">Reference proteome</keyword>
<accession>A0AAV5LXJ1</accession>
<comment type="caution">
    <text evidence="2">The sequence shown here is derived from an EMBL/GenBank/DDBJ whole genome shotgun (WGS) entry which is preliminary data.</text>
</comment>
<sequence>MEVLSTRSFGGSEKSRSPPIETDLQTRSMLPQIMNGVIRG</sequence>
<proteinExistence type="predicted"/>
<reference evidence="2 3" key="1">
    <citation type="journal article" date="2021" name="Commun. Biol.">
        <title>The genome of Shorea leprosula (Dipterocarpaceae) highlights the ecological relevance of drought in aseasonal tropical rainforests.</title>
        <authorList>
            <person name="Ng K.K.S."/>
            <person name="Kobayashi M.J."/>
            <person name="Fawcett J.A."/>
            <person name="Hatakeyama M."/>
            <person name="Paape T."/>
            <person name="Ng C.H."/>
            <person name="Ang C.C."/>
            <person name="Tnah L.H."/>
            <person name="Lee C.T."/>
            <person name="Nishiyama T."/>
            <person name="Sese J."/>
            <person name="O'Brien M.J."/>
            <person name="Copetti D."/>
            <person name="Mohd Noor M.I."/>
            <person name="Ong R.C."/>
            <person name="Putra M."/>
            <person name="Sireger I.Z."/>
            <person name="Indrioko S."/>
            <person name="Kosugi Y."/>
            <person name="Izuno A."/>
            <person name="Isagi Y."/>
            <person name="Lee S.L."/>
            <person name="Shimizu K.K."/>
        </authorList>
    </citation>
    <scope>NUCLEOTIDE SEQUENCE [LARGE SCALE GENOMIC DNA]</scope>
    <source>
        <strain evidence="2">214</strain>
    </source>
</reference>
<dbReference type="Proteomes" id="UP001054252">
    <property type="component" value="Unassembled WGS sequence"/>
</dbReference>
<evidence type="ECO:0000313" key="2">
    <source>
        <dbReference type="EMBL" id="GKV42244.1"/>
    </source>
</evidence>